<dbReference type="InParanoid" id="A0A1Y1U816"/>
<dbReference type="Proteomes" id="UP000193218">
    <property type="component" value="Unassembled WGS sequence"/>
</dbReference>
<evidence type="ECO:0000256" key="1">
    <source>
        <dbReference type="ARBA" id="ARBA00004604"/>
    </source>
</evidence>
<dbReference type="Gene3D" id="2.130.10.10">
    <property type="entry name" value="YVTN repeat-like/Quinoprotein amine dehydrogenase"/>
    <property type="match status" value="4"/>
</dbReference>
<reference evidence="7 8" key="1">
    <citation type="submission" date="2017-03" db="EMBL/GenBank/DDBJ databases">
        <title>Widespread Adenine N6-methylation of Active Genes in Fungi.</title>
        <authorList>
            <consortium name="DOE Joint Genome Institute"/>
            <person name="Mondo S.J."/>
            <person name="Dannebaum R.O."/>
            <person name="Kuo R.C."/>
            <person name="Louie K.B."/>
            <person name="Bewick A.J."/>
            <person name="Labutti K."/>
            <person name="Haridas S."/>
            <person name="Kuo A."/>
            <person name="Salamov A."/>
            <person name="Ahrendt S.R."/>
            <person name="Lau R."/>
            <person name="Bowen B.P."/>
            <person name="Lipzen A."/>
            <person name="Sullivan W."/>
            <person name="Andreopoulos W.B."/>
            <person name="Clum A."/>
            <person name="Lindquist E."/>
            <person name="Daum C."/>
            <person name="Northen T.R."/>
            <person name="Ramamoorthy G."/>
            <person name="Schmitz R.J."/>
            <person name="Gryganskyi A."/>
            <person name="Culley D."/>
            <person name="Magnuson J."/>
            <person name="James T.Y."/>
            <person name="O'Malley M.A."/>
            <person name="Stajich J.E."/>
            <person name="Spatafora J.W."/>
            <person name="Visel A."/>
            <person name="Grigoriev I.V."/>
        </authorList>
    </citation>
    <scope>NUCLEOTIDE SEQUENCE [LARGE SCALE GENOMIC DNA]</scope>
    <source>
        <strain evidence="7 8">NRRL Y-17943</strain>
    </source>
</reference>
<feature type="repeat" description="WD" evidence="5">
    <location>
        <begin position="588"/>
        <end position="629"/>
    </location>
</feature>
<feature type="repeat" description="WD" evidence="5">
    <location>
        <begin position="476"/>
        <end position="515"/>
    </location>
</feature>
<evidence type="ECO:0000259" key="6">
    <source>
        <dbReference type="Pfam" id="PF08625"/>
    </source>
</evidence>
<dbReference type="SUPFAM" id="SSF50998">
    <property type="entry name" value="Quinoprotein alcohol dehydrogenase-like"/>
    <property type="match status" value="1"/>
</dbReference>
<dbReference type="OrthoDB" id="5414888at2759"/>
<accession>A0A1Y1U816</accession>
<dbReference type="Pfam" id="PF00400">
    <property type="entry name" value="WD40"/>
    <property type="match status" value="9"/>
</dbReference>
<feature type="repeat" description="WD" evidence="5">
    <location>
        <begin position="630"/>
        <end position="671"/>
    </location>
</feature>
<dbReference type="InterPro" id="IPR013934">
    <property type="entry name" value="Utp13_C"/>
</dbReference>
<evidence type="ECO:0000313" key="7">
    <source>
        <dbReference type="EMBL" id="ORX34153.1"/>
    </source>
</evidence>
<dbReference type="PROSITE" id="PS00678">
    <property type="entry name" value="WD_REPEATS_1"/>
    <property type="match status" value="3"/>
</dbReference>
<dbReference type="InterPro" id="IPR011045">
    <property type="entry name" value="N2O_reductase_N"/>
</dbReference>
<dbReference type="GO" id="GO:0000480">
    <property type="term" value="P:endonucleolytic cleavage in 5'-ETS of tricistronic rRNA transcript (SSU-rRNA, 5.8S rRNA, LSU-rRNA)"/>
    <property type="evidence" value="ECO:0007669"/>
    <property type="project" value="TreeGrafter"/>
</dbReference>
<feature type="repeat" description="WD" evidence="5">
    <location>
        <begin position="536"/>
        <end position="570"/>
    </location>
</feature>
<dbReference type="SMART" id="SM00320">
    <property type="entry name" value="WD40"/>
    <property type="match status" value="12"/>
</dbReference>
<dbReference type="STRING" id="4999.A0A1Y1U816"/>
<dbReference type="RefSeq" id="XP_021868431.1">
    <property type="nucleotide sequence ID" value="XM_022016941.1"/>
</dbReference>
<dbReference type="InterPro" id="IPR011047">
    <property type="entry name" value="Quinoprotein_ADH-like_sf"/>
</dbReference>
<keyword evidence="4" id="KW-0539">Nucleus</keyword>
<keyword evidence="8" id="KW-1185">Reference proteome</keyword>
<keyword evidence="3" id="KW-0677">Repeat</keyword>
<evidence type="ECO:0000313" key="8">
    <source>
        <dbReference type="Proteomes" id="UP000193218"/>
    </source>
</evidence>
<dbReference type="InterPro" id="IPR001680">
    <property type="entry name" value="WD40_rpt"/>
</dbReference>
<sequence>MSNHKRALKTSYRASPRSIRPLYTGGPVILTRDGSWLVTTMDEEVLITDVESGAAVGRVRGDGSAITSLALSYHTSPPTLVTCHMSTTIRFYPLPDAGSQSTASSSTSAPLLSYSRQLNKAHTAPILVSTVSPDSTLLATGSSDGVVKVWDTAGGYVTHMYRGHGGPVSAVKFWFNDDRSRMELWTGSTDGKIRVFDLLDASSRSRTGDGSAKAKSVLTGHESVVRGVDVSTDGRWAVSGGRDKVILVWDLEDGGLLSKKGKRKGTSGPRIVQTILAHEQVEAVGLLSPDQPLQGSTKTRLRCFAGGDQGLVRVWDVISGEEVAKMKAMEGVDESSEDEDEQRGVINVLYDESSSSLISIHADQNIVFHSLISGSRRQIIGFNDEIIDATFLSTDSETTSPSHLALATNSSLIRLYTTDKLDARLLSGHSDMVLCLDKTSDHRWLASGSKDMTARIWGPSFADDSDETRWECLGVCEGHAESVGAVAFSKQRNDRAVKFIVTASQDRTVKLWDLSVLDPDSTSNSSTPKLRSLVTLRAHEKDINSLDVSPNDRFLVSGSQDKLVKIFEIDYSTSSSGAKGGLKLVGTCKGHRRGVWTVKFSRTDKVIASGAADRTVKLWSLDDFTCLKTFEGHTNSVLRVDFLTHGMQLVTSSSDGLVKLWNIKDEACVRTLDNHEDKVWALAVSADEKTIVSAGADSLATFWEDSTEVEQAERNDAVMKAFQSEQDFTNYVALKDYRRAIQLALAMSQPGRLLNLFTSVLAASLASNEGESGGAAYSGSRDIDEVIRTLSGLDLTRLLKHVRDWNANAKTSAVAQAVLNAILKLKSPEDILAAFDSTTRIPNLDPADTIEGADDEYQGRQRKKAKIDTVGLRELLDGLIPYSERHFARLGRLIQDSYVLDYVVGEMDGGMFGGEVMEIDGGLEK</sequence>
<proteinExistence type="predicted"/>
<dbReference type="Pfam" id="PF08625">
    <property type="entry name" value="Utp13"/>
    <property type="match status" value="1"/>
</dbReference>
<dbReference type="PROSITE" id="PS50294">
    <property type="entry name" value="WD_REPEATS_REGION"/>
    <property type="match status" value="8"/>
</dbReference>
<dbReference type="AlphaFoldDB" id="A0A1Y1U816"/>
<dbReference type="GeneID" id="33558750"/>
<dbReference type="GO" id="GO:0034511">
    <property type="term" value="F:U3 snoRNA binding"/>
    <property type="evidence" value="ECO:0007669"/>
    <property type="project" value="TreeGrafter"/>
</dbReference>
<dbReference type="InterPro" id="IPR015943">
    <property type="entry name" value="WD40/YVTN_repeat-like_dom_sf"/>
</dbReference>
<evidence type="ECO:0000256" key="3">
    <source>
        <dbReference type="ARBA" id="ARBA00022737"/>
    </source>
</evidence>
<dbReference type="SUPFAM" id="SSF50974">
    <property type="entry name" value="Nitrous oxide reductase, N-terminal domain"/>
    <property type="match status" value="1"/>
</dbReference>
<evidence type="ECO:0000256" key="4">
    <source>
        <dbReference type="ARBA" id="ARBA00023242"/>
    </source>
</evidence>
<dbReference type="CDD" id="cd00200">
    <property type="entry name" value="WD40"/>
    <property type="match status" value="1"/>
</dbReference>
<evidence type="ECO:0000256" key="2">
    <source>
        <dbReference type="ARBA" id="ARBA00022574"/>
    </source>
</evidence>
<protein>
    <submittedName>
        <fullName evidence="7">U3 small nucleolar RNA-associated protein 13</fullName>
    </submittedName>
</protein>
<comment type="subcellular location">
    <subcellularLocation>
        <location evidence="1">Nucleus</location>
        <location evidence="1">Nucleolus</location>
    </subcellularLocation>
</comment>
<feature type="repeat" description="WD" evidence="5">
    <location>
        <begin position="119"/>
        <end position="160"/>
    </location>
</feature>
<evidence type="ECO:0000256" key="5">
    <source>
        <dbReference type="PROSITE-ProRule" id="PRU00221"/>
    </source>
</evidence>
<dbReference type="InterPro" id="IPR019775">
    <property type="entry name" value="WD40_repeat_CS"/>
</dbReference>
<dbReference type="PRINTS" id="PR00320">
    <property type="entry name" value="GPROTEINBRPT"/>
</dbReference>
<feature type="domain" description="U3 small nucleolar RNA-associated protein 13 C-terminal" evidence="6">
    <location>
        <begin position="725"/>
        <end position="907"/>
    </location>
</feature>
<dbReference type="GO" id="GO:0032040">
    <property type="term" value="C:small-subunit processome"/>
    <property type="evidence" value="ECO:0007669"/>
    <property type="project" value="InterPro"/>
</dbReference>
<dbReference type="SUPFAM" id="SSF50960">
    <property type="entry name" value="TolB, C-terminal domain"/>
    <property type="match status" value="1"/>
</dbReference>
<dbReference type="GO" id="GO:0030686">
    <property type="term" value="C:90S preribosome"/>
    <property type="evidence" value="ECO:0007669"/>
    <property type="project" value="TreeGrafter"/>
</dbReference>
<dbReference type="PANTHER" id="PTHR19854">
    <property type="entry name" value="TRANSDUCIN BETA-LIKE 3"/>
    <property type="match status" value="1"/>
</dbReference>
<dbReference type="GO" id="GO:0000472">
    <property type="term" value="P:endonucleolytic cleavage to generate mature 5'-end of SSU-rRNA from (SSU-rRNA, 5.8S rRNA, LSU-rRNA)"/>
    <property type="evidence" value="ECO:0007669"/>
    <property type="project" value="TreeGrafter"/>
</dbReference>
<dbReference type="FunCoup" id="A0A1Y1U816">
    <property type="interactions" value="616"/>
</dbReference>
<name>A0A1Y1U816_9TREE</name>
<organism evidence="7 8">
    <name type="scientific">Kockovaella imperatae</name>
    <dbReference type="NCBI Taxonomy" id="4999"/>
    <lineage>
        <taxon>Eukaryota</taxon>
        <taxon>Fungi</taxon>
        <taxon>Dikarya</taxon>
        <taxon>Basidiomycota</taxon>
        <taxon>Agaricomycotina</taxon>
        <taxon>Tremellomycetes</taxon>
        <taxon>Tremellales</taxon>
        <taxon>Cuniculitremaceae</taxon>
        <taxon>Kockovaella</taxon>
    </lineage>
</organism>
<feature type="repeat" description="WD" evidence="5">
    <location>
        <begin position="218"/>
        <end position="259"/>
    </location>
</feature>
<comment type="caution">
    <text evidence="7">The sequence shown here is derived from an EMBL/GenBank/DDBJ whole genome shotgun (WGS) entry which is preliminary data.</text>
</comment>
<dbReference type="PROSITE" id="PS50082">
    <property type="entry name" value="WD_REPEATS_2"/>
    <property type="match status" value="8"/>
</dbReference>
<feature type="repeat" description="WD" evidence="5">
    <location>
        <begin position="426"/>
        <end position="457"/>
    </location>
</feature>
<dbReference type="InterPro" id="IPR020472">
    <property type="entry name" value="WD40_PAC1"/>
</dbReference>
<dbReference type="PANTHER" id="PTHR19854:SF15">
    <property type="entry name" value="TRANSDUCIN BETA-LIKE PROTEIN 3"/>
    <property type="match status" value="1"/>
</dbReference>
<gene>
    <name evidence="7" type="ORF">BD324DRAFT_636867</name>
</gene>
<keyword evidence="2 5" id="KW-0853">WD repeat</keyword>
<feature type="repeat" description="WD" evidence="5">
    <location>
        <begin position="672"/>
        <end position="704"/>
    </location>
</feature>
<dbReference type="EMBL" id="NBSH01000015">
    <property type="protein sequence ID" value="ORX34153.1"/>
    <property type="molecule type" value="Genomic_DNA"/>
</dbReference>